<evidence type="ECO:0000313" key="3">
    <source>
        <dbReference type="Proteomes" id="UP000244441"/>
    </source>
</evidence>
<feature type="transmembrane region" description="Helical" evidence="1">
    <location>
        <begin position="162"/>
        <end position="179"/>
    </location>
</feature>
<evidence type="ECO:0000313" key="2">
    <source>
        <dbReference type="EMBL" id="AWB66437.1"/>
    </source>
</evidence>
<keyword evidence="1" id="KW-1133">Transmembrane helix</keyword>
<name>A0A2S0VQE6_9ALTE</name>
<dbReference type="EMBL" id="CP026604">
    <property type="protein sequence ID" value="AWB66437.1"/>
    <property type="molecule type" value="Genomic_DNA"/>
</dbReference>
<protein>
    <submittedName>
        <fullName evidence="2">DUF1361 domain-containing protein</fullName>
    </submittedName>
</protein>
<feature type="transmembrane region" description="Helical" evidence="1">
    <location>
        <begin position="6"/>
        <end position="27"/>
    </location>
</feature>
<feature type="transmembrane region" description="Helical" evidence="1">
    <location>
        <begin position="112"/>
        <end position="130"/>
    </location>
</feature>
<dbReference type="OrthoDB" id="4540541at2"/>
<dbReference type="RefSeq" id="WP_108602500.1">
    <property type="nucleotide sequence ID" value="NZ_CP026604.1"/>
</dbReference>
<accession>A0A2S0VQE6</accession>
<sequence>MVTPHFTVVTNFVLAAIPFVLATYLFLFSRHRSILWWLLLIVCIAFLPNSAYVVTDIIHFIAATKDPSYSFTKVWLVLLPAYIIFISINFEFYVISIRMMQNSLRIHRSAKLAVWFIPFIHLLCAIGVYLGRVQRLESYDIIQNPLVVFKDLYYDLTHEKPVLIILGFTLLFYGLYLVFNQLNQKIGLNTWLDNKMQTKQ</sequence>
<gene>
    <name evidence="2" type="ORF">C2869_08360</name>
</gene>
<keyword evidence="1" id="KW-0472">Membrane</keyword>
<keyword evidence="3" id="KW-1185">Reference proteome</keyword>
<keyword evidence="1" id="KW-0812">Transmembrane</keyword>
<dbReference type="InterPro" id="IPR009793">
    <property type="entry name" value="DUF1361"/>
</dbReference>
<proteinExistence type="predicted"/>
<dbReference type="Pfam" id="PF07099">
    <property type="entry name" value="DUF1361"/>
    <property type="match status" value="1"/>
</dbReference>
<evidence type="ECO:0000256" key="1">
    <source>
        <dbReference type="SAM" id="Phobius"/>
    </source>
</evidence>
<organism evidence="2 3">
    <name type="scientific">Saccharobesus litoralis</name>
    <dbReference type="NCBI Taxonomy" id="2172099"/>
    <lineage>
        <taxon>Bacteria</taxon>
        <taxon>Pseudomonadati</taxon>
        <taxon>Pseudomonadota</taxon>
        <taxon>Gammaproteobacteria</taxon>
        <taxon>Alteromonadales</taxon>
        <taxon>Alteromonadaceae</taxon>
        <taxon>Saccharobesus</taxon>
    </lineage>
</organism>
<reference evidence="2 3" key="1">
    <citation type="submission" date="2018-01" db="EMBL/GenBank/DDBJ databases">
        <title>Genome sequence of a Cantenovulum-like bacteria.</title>
        <authorList>
            <person name="Tan W.R."/>
            <person name="Lau N.-S."/>
            <person name="Go F."/>
            <person name="Amirul A.-A.A."/>
        </authorList>
    </citation>
    <scope>NUCLEOTIDE SEQUENCE [LARGE SCALE GENOMIC DNA]</scope>
    <source>
        <strain evidence="2 3">CCB-QB4</strain>
    </source>
</reference>
<dbReference type="KEGG" id="cate:C2869_08360"/>
<dbReference type="Proteomes" id="UP000244441">
    <property type="component" value="Chromosome"/>
</dbReference>
<feature type="transmembrane region" description="Helical" evidence="1">
    <location>
        <begin position="74"/>
        <end position="100"/>
    </location>
</feature>
<dbReference type="AlphaFoldDB" id="A0A2S0VQE6"/>
<feature type="transmembrane region" description="Helical" evidence="1">
    <location>
        <begin position="34"/>
        <end position="54"/>
    </location>
</feature>